<dbReference type="PROSITE" id="PS50977">
    <property type="entry name" value="HTH_TETR_2"/>
    <property type="match status" value="1"/>
</dbReference>
<sequence>MTVPKPSSRERILDSYENILSERGPVEITLDAVAAHAGVSKGGLLYHFGSKDALRDGLLDRMTQRTAEDVDNARHAPEGVVRYFLRTAITDATPKHPLHRTTMATLRLALNDPRATEVMHRGTTAYRDLLNEHIDDPLTAELVLLVGDGLYMRSALGEANTTTLLARIGEIANRLNA</sequence>
<dbReference type="Gene3D" id="1.10.357.10">
    <property type="entry name" value="Tetracycline Repressor, domain 2"/>
    <property type="match status" value="1"/>
</dbReference>
<keyword evidence="2 4" id="KW-0238">DNA-binding</keyword>
<keyword evidence="3" id="KW-0804">Transcription</keyword>
<dbReference type="PRINTS" id="PR00455">
    <property type="entry name" value="HTHTETR"/>
</dbReference>
<dbReference type="GO" id="GO:0003700">
    <property type="term" value="F:DNA-binding transcription factor activity"/>
    <property type="evidence" value="ECO:0007669"/>
    <property type="project" value="TreeGrafter"/>
</dbReference>
<dbReference type="InterPro" id="IPR009057">
    <property type="entry name" value="Homeodomain-like_sf"/>
</dbReference>
<evidence type="ECO:0000256" key="1">
    <source>
        <dbReference type="ARBA" id="ARBA00023015"/>
    </source>
</evidence>
<dbReference type="AlphaFoldDB" id="A0A4R2JU92"/>
<dbReference type="Proteomes" id="UP000295680">
    <property type="component" value="Unassembled WGS sequence"/>
</dbReference>
<proteinExistence type="predicted"/>
<dbReference type="InterPro" id="IPR001647">
    <property type="entry name" value="HTH_TetR"/>
</dbReference>
<reference evidence="6 7" key="1">
    <citation type="submission" date="2019-03" db="EMBL/GenBank/DDBJ databases">
        <title>Genomic Encyclopedia of Type Strains, Phase IV (KMG-IV): sequencing the most valuable type-strain genomes for metagenomic binning, comparative biology and taxonomic classification.</title>
        <authorList>
            <person name="Goeker M."/>
        </authorList>
    </citation>
    <scope>NUCLEOTIDE SEQUENCE [LARGE SCALE GENOMIC DNA]</scope>
    <source>
        <strain evidence="6 7">DSM 45934</strain>
    </source>
</reference>
<dbReference type="EMBL" id="SLWS01000003">
    <property type="protein sequence ID" value="TCO60836.1"/>
    <property type="molecule type" value="Genomic_DNA"/>
</dbReference>
<evidence type="ECO:0000313" key="7">
    <source>
        <dbReference type="Proteomes" id="UP000295680"/>
    </source>
</evidence>
<comment type="caution">
    <text evidence="6">The sequence shown here is derived from an EMBL/GenBank/DDBJ whole genome shotgun (WGS) entry which is preliminary data.</text>
</comment>
<evidence type="ECO:0000256" key="2">
    <source>
        <dbReference type="ARBA" id="ARBA00023125"/>
    </source>
</evidence>
<dbReference type="InterPro" id="IPR041479">
    <property type="entry name" value="TetR_CgmR_C"/>
</dbReference>
<evidence type="ECO:0000259" key="5">
    <source>
        <dbReference type="PROSITE" id="PS50977"/>
    </source>
</evidence>
<name>A0A4R2JU92_9PSEU</name>
<gene>
    <name evidence="6" type="ORF">EV192_103417</name>
</gene>
<dbReference type="Pfam" id="PF00440">
    <property type="entry name" value="TetR_N"/>
    <property type="match status" value="1"/>
</dbReference>
<dbReference type="GO" id="GO:0000976">
    <property type="term" value="F:transcription cis-regulatory region binding"/>
    <property type="evidence" value="ECO:0007669"/>
    <property type="project" value="TreeGrafter"/>
</dbReference>
<organism evidence="6 7">
    <name type="scientific">Actinocrispum wychmicini</name>
    <dbReference type="NCBI Taxonomy" id="1213861"/>
    <lineage>
        <taxon>Bacteria</taxon>
        <taxon>Bacillati</taxon>
        <taxon>Actinomycetota</taxon>
        <taxon>Actinomycetes</taxon>
        <taxon>Pseudonocardiales</taxon>
        <taxon>Pseudonocardiaceae</taxon>
        <taxon>Actinocrispum</taxon>
    </lineage>
</organism>
<dbReference type="Pfam" id="PF17937">
    <property type="entry name" value="TetR_C_28"/>
    <property type="match status" value="1"/>
</dbReference>
<dbReference type="SUPFAM" id="SSF46689">
    <property type="entry name" value="Homeodomain-like"/>
    <property type="match status" value="1"/>
</dbReference>
<evidence type="ECO:0000256" key="3">
    <source>
        <dbReference type="ARBA" id="ARBA00023163"/>
    </source>
</evidence>
<keyword evidence="1" id="KW-0805">Transcription regulation</keyword>
<dbReference type="InterPro" id="IPR050109">
    <property type="entry name" value="HTH-type_TetR-like_transc_reg"/>
</dbReference>
<feature type="DNA-binding region" description="H-T-H motif" evidence="4">
    <location>
        <begin position="29"/>
        <end position="48"/>
    </location>
</feature>
<accession>A0A4R2JU92</accession>
<evidence type="ECO:0000256" key="4">
    <source>
        <dbReference type="PROSITE-ProRule" id="PRU00335"/>
    </source>
</evidence>
<keyword evidence="7" id="KW-1185">Reference proteome</keyword>
<evidence type="ECO:0000313" key="6">
    <source>
        <dbReference type="EMBL" id="TCO60836.1"/>
    </source>
</evidence>
<feature type="domain" description="HTH tetR-type" evidence="5">
    <location>
        <begin position="6"/>
        <end position="66"/>
    </location>
</feature>
<dbReference type="PANTHER" id="PTHR30055">
    <property type="entry name" value="HTH-TYPE TRANSCRIPTIONAL REGULATOR RUTR"/>
    <property type="match status" value="1"/>
</dbReference>
<protein>
    <submittedName>
        <fullName evidence="6">TetR family transcriptional regulator</fullName>
    </submittedName>
</protein>
<dbReference type="PANTHER" id="PTHR30055:SF234">
    <property type="entry name" value="HTH-TYPE TRANSCRIPTIONAL REGULATOR BETI"/>
    <property type="match status" value="1"/>
</dbReference>